<name>A0AAW9PW06_9CYAN</name>
<comment type="caution">
    <text evidence="7">The sequence shown here is derived from an EMBL/GenBank/DDBJ whole genome shotgun (WGS) entry which is preliminary data.</text>
</comment>
<evidence type="ECO:0000259" key="6">
    <source>
        <dbReference type="PROSITE" id="PS01033"/>
    </source>
</evidence>
<keyword evidence="5" id="KW-0813">Transport</keyword>
<accession>A0AAW9PW06</accession>
<proteinExistence type="inferred from homology"/>
<dbReference type="GO" id="GO:0071500">
    <property type="term" value="P:cellular response to nitrosative stress"/>
    <property type="evidence" value="ECO:0007669"/>
    <property type="project" value="TreeGrafter"/>
</dbReference>
<feature type="domain" description="Globin" evidence="6">
    <location>
        <begin position="1"/>
        <end position="133"/>
    </location>
</feature>
<keyword evidence="4" id="KW-0408">Iron</keyword>
<dbReference type="Proteomes" id="UP001333818">
    <property type="component" value="Unassembled WGS sequence"/>
</dbReference>
<keyword evidence="2 5" id="KW-0561">Oxygen transport</keyword>
<dbReference type="InterPro" id="IPR000971">
    <property type="entry name" value="Globin"/>
</dbReference>
<evidence type="ECO:0000256" key="2">
    <source>
        <dbReference type="ARBA" id="ARBA00022621"/>
    </source>
</evidence>
<dbReference type="Pfam" id="PF00042">
    <property type="entry name" value="Globin"/>
    <property type="match status" value="1"/>
</dbReference>
<sequence length="144" mass="15986">MLNIEILESSFQLVQDSKQDFPTAFYTNLLGDYPEVKPLFAKTKMNEQGDHLFDSLQFVVVNLRNAELLQTTLKGLGTRHVKYGVLPKHYPLVGNSLLKTLASLAGDAWTPEVKQAWVDAYGAIAAVMLEGAEYSAEVLQLAEK</sequence>
<keyword evidence="3" id="KW-0479">Metal-binding</keyword>
<evidence type="ECO:0000256" key="4">
    <source>
        <dbReference type="ARBA" id="ARBA00023004"/>
    </source>
</evidence>
<dbReference type="PANTHER" id="PTHR43396">
    <property type="entry name" value="FLAVOHEMOPROTEIN"/>
    <property type="match status" value="1"/>
</dbReference>
<dbReference type="PANTHER" id="PTHR43396:SF3">
    <property type="entry name" value="FLAVOHEMOPROTEIN"/>
    <property type="match status" value="1"/>
</dbReference>
<dbReference type="SUPFAM" id="SSF46458">
    <property type="entry name" value="Globin-like"/>
    <property type="match status" value="1"/>
</dbReference>
<evidence type="ECO:0000256" key="5">
    <source>
        <dbReference type="RuleBase" id="RU000356"/>
    </source>
</evidence>
<keyword evidence="1 5" id="KW-0349">Heme</keyword>
<reference evidence="7" key="1">
    <citation type="submission" date="2024-01" db="EMBL/GenBank/DDBJ databases">
        <title>Bank of Algae and Cyanobacteria of the Azores (BACA) strain genomes.</title>
        <authorList>
            <person name="Luz R."/>
            <person name="Cordeiro R."/>
            <person name="Fonseca A."/>
            <person name="Goncalves V."/>
        </authorList>
    </citation>
    <scope>NUCLEOTIDE SEQUENCE</scope>
    <source>
        <strain evidence="7">BACA0141</strain>
    </source>
</reference>
<dbReference type="GO" id="GO:0008941">
    <property type="term" value="F:nitric oxide dioxygenase NAD(P)H activity"/>
    <property type="evidence" value="ECO:0007669"/>
    <property type="project" value="TreeGrafter"/>
</dbReference>
<comment type="similarity">
    <text evidence="5">Belongs to the globin family.</text>
</comment>
<dbReference type="CDD" id="cd12131">
    <property type="entry name" value="HGbI-like"/>
    <property type="match status" value="1"/>
</dbReference>
<evidence type="ECO:0000256" key="1">
    <source>
        <dbReference type="ARBA" id="ARBA00022617"/>
    </source>
</evidence>
<dbReference type="Gene3D" id="1.10.490.10">
    <property type="entry name" value="Globins"/>
    <property type="match status" value="1"/>
</dbReference>
<dbReference type="GO" id="GO:0019825">
    <property type="term" value="F:oxygen binding"/>
    <property type="evidence" value="ECO:0007669"/>
    <property type="project" value="InterPro"/>
</dbReference>
<dbReference type="AlphaFoldDB" id="A0AAW9PW06"/>
<keyword evidence="8" id="KW-1185">Reference proteome</keyword>
<dbReference type="InterPro" id="IPR009050">
    <property type="entry name" value="Globin-like_sf"/>
</dbReference>
<evidence type="ECO:0000313" key="7">
    <source>
        <dbReference type="EMBL" id="MEE3719709.1"/>
    </source>
</evidence>
<dbReference type="GO" id="GO:0046872">
    <property type="term" value="F:metal ion binding"/>
    <property type="evidence" value="ECO:0007669"/>
    <property type="project" value="UniProtKB-KW"/>
</dbReference>
<dbReference type="RefSeq" id="WP_330486146.1">
    <property type="nucleotide sequence ID" value="NZ_JAZBJZ010000161.1"/>
</dbReference>
<dbReference type="GO" id="GO:0046210">
    <property type="term" value="P:nitric oxide catabolic process"/>
    <property type="evidence" value="ECO:0007669"/>
    <property type="project" value="TreeGrafter"/>
</dbReference>
<protein>
    <submittedName>
        <fullName evidence="7">Globin family protein</fullName>
    </submittedName>
</protein>
<dbReference type="GO" id="GO:0071949">
    <property type="term" value="F:FAD binding"/>
    <property type="evidence" value="ECO:0007669"/>
    <property type="project" value="TreeGrafter"/>
</dbReference>
<dbReference type="EMBL" id="JAZBJZ010000161">
    <property type="protein sequence ID" value="MEE3719709.1"/>
    <property type="molecule type" value="Genomic_DNA"/>
</dbReference>
<dbReference type="PROSITE" id="PS01033">
    <property type="entry name" value="GLOBIN"/>
    <property type="match status" value="1"/>
</dbReference>
<gene>
    <name evidence="7" type="ORF">V2H45_23490</name>
</gene>
<organism evidence="7 8">
    <name type="scientific">Tumidithrix elongata BACA0141</name>
    <dbReference type="NCBI Taxonomy" id="2716417"/>
    <lineage>
        <taxon>Bacteria</taxon>
        <taxon>Bacillati</taxon>
        <taxon>Cyanobacteriota</taxon>
        <taxon>Cyanophyceae</taxon>
        <taxon>Pseudanabaenales</taxon>
        <taxon>Pseudanabaenaceae</taxon>
        <taxon>Tumidithrix</taxon>
        <taxon>Tumidithrix elongata</taxon>
    </lineage>
</organism>
<dbReference type="GO" id="GO:0020037">
    <property type="term" value="F:heme binding"/>
    <property type="evidence" value="ECO:0007669"/>
    <property type="project" value="InterPro"/>
</dbReference>
<evidence type="ECO:0000256" key="3">
    <source>
        <dbReference type="ARBA" id="ARBA00022723"/>
    </source>
</evidence>
<evidence type="ECO:0000313" key="8">
    <source>
        <dbReference type="Proteomes" id="UP001333818"/>
    </source>
</evidence>
<dbReference type="InterPro" id="IPR012292">
    <property type="entry name" value="Globin/Proto"/>
</dbReference>
<dbReference type="GO" id="GO:0005344">
    <property type="term" value="F:oxygen carrier activity"/>
    <property type="evidence" value="ECO:0007669"/>
    <property type="project" value="UniProtKB-KW"/>
</dbReference>